<dbReference type="CDD" id="cd11644">
    <property type="entry name" value="Precorrin-6Y-MT"/>
    <property type="match status" value="1"/>
</dbReference>
<dbReference type="GO" id="GO:0032259">
    <property type="term" value="P:methylation"/>
    <property type="evidence" value="ECO:0007669"/>
    <property type="project" value="UniProtKB-KW"/>
</dbReference>
<dbReference type="Proteomes" id="UP000027093">
    <property type="component" value="Chromosome"/>
</dbReference>
<dbReference type="PANTHER" id="PTHR47036:SF1">
    <property type="entry name" value="COBALT-FACTOR III C(17)-METHYLTRANSFERASE-RELATED"/>
    <property type="match status" value="1"/>
</dbReference>
<proteinExistence type="predicted"/>
<evidence type="ECO:0000313" key="3">
    <source>
        <dbReference type="Proteomes" id="UP000027093"/>
    </source>
</evidence>
<dbReference type="OrthoDB" id="42238at2157"/>
<dbReference type="PANTHER" id="PTHR47036">
    <property type="entry name" value="COBALT-FACTOR III C(17)-METHYLTRANSFERASE-RELATED"/>
    <property type="match status" value="1"/>
</dbReference>
<keyword evidence="2" id="KW-0489">Methyltransferase</keyword>
<gene>
    <name evidence="2" type="primary">cbiE</name>
    <name evidence="2" type="ORF">NVIE_020660</name>
</gene>
<protein>
    <submittedName>
        <fullName evidence="2">Cobalt-precorrin-6Y C(5,15)-methyltransferase</fullName>
        <ecNumber evidence="2">2.1.1.-</ecNumber>
    </submittedName>
</protein>
<keyword evidence="2" id="KW-0808">Transferase</keyword>
<reference evidence="2 3" key="1">
    <citation type="journal article" date="2014" name="Int. J. Syst. Evol. Microbiol.">
        <title>Nitrososphaera viennensis gen. nov., sp. nov., an aerobic and mesophilic, ammonia-oxidizing archaeon from soil and a member of the archaeal phylum Thaumarchaeota.</title>
        <authorList>
            <person name="Stieglmeier M."/>
            <person name="Klingl A."/>
            <person name="Alves R.J."/>
            <person name="Rittmann S.K."/>
            <person name="Melcher M."/>
            <person name="Leisch N."/>
            <person name="Schleper C."/>
        </authorList>
    </citation>
    <scope>NUCLEOTIDE SEQUENCE [LARGE SCALE GENOMIC DNA]</scope>
    <source>
        <strain evidence="2">EN76</strain>
    </source>
</reference>
<dbReference type="InterPro" id="IPR012818">
    <property type="entry name" value="CbiE"/>
</dbReference>
<name>A0A060HT52_9ARCH</name>
<sequence length="238" mass="26722">MPKKLFVVGVGPGSPLYVTDAAKEAVRKSKYVVGYRYTLATIEGAIDRSRQEVLEVTMKSQEDVYQGVYARMKDGEYCTVPFTGDVNFSESEVVDRLLEIFGDDNVQIIPGISSIQVAAAKSRVPTDKAFIVTFHVTGDIEQKKKDLVQAVKDGKSVILLPRPWPRDLSKHFMQSDIAKFLKANGIDTQKLKVWVFEHLTTDKETTFKGVVSDLEGKEFSDLSAMVIDQVKRQTYLEF</sequence>
<dbReference type="InterPro" id="IPR014777">
    <property type="entry name" value="4pyrrole_Mease_sub1"/>
</dbReference>
<dbReference type="HOGENOM" id="CLU_089162_1_0_2"/>
<dbReference type="GeneID" id="74947307"/>
<organism evidence="2 3">
    <name type="scientific">Nitrososphaera viennensis EN76</name>
    <dbReference type="NCBI Taxonomy" id="926571"/>
    <lineage>
        <taxon>Archaea</taxon>
        <taxon>Nitrososphaerota</taxon>
        <taxon>Nitrososphaeria</taxon>
        <taxon>Nitrososphaerales</taxon>
        <taxon>Nitrososphaeraceae</taxon>
        <taxon>Nitrososphaera</taxon>
    </lineage>
</organism>
<dbReference type="EMBL" id="CP007536">
    <property type="protein sequence ID" value="AIC16327.1"/>
    <property type="molecule type" value="Genomic_DNA"/>
</dbReference>
<dbReference type="KEGG" id="nvn:NVIE_020660"/>
<dbReference type="GO" id="GO:0008276">
    <property type="term" value="F:protein methyltransferase activity"/>
    <property type="evidence" value="ECO:0007669"/>
    <property type="project" value="InterPro"/>
</dbReference>
<keyword evidence="3" id="KW-1185">Reference proteome</keyword>
<dbReference type="Pfam" id="PF00590">
    <property type="entry name" value="TP_methylase"/>
    <property type="match status" value="1"/>
</dbReference>
<dbReference type="UniPathway" id="UPA00148"/>
<dbReference type="RefSeq" id="WP_075055109.1">
    <property type="nucleotide sequence ID" value="NZ_CP007536.1"/>
</dbReference>
<dbReference type="Gene3D" id="3.40.1010.10">
    <property type="entry name" value="Cobalt-precorrin-4 Transmethylase, Domain 1"/>
    <property type="match status" value="1"/>
</dbReference>
<evidence type="ECO:0000259" key="1">
    <source>
        <dbReference type="Pfam" id="PF00590"/>
    </source>
</evidence>
<dbReference type="NCBIfam" id="TIGR02467">
    <property type="entry name" value="CbiE"/>
    <property type="match status" value="1"/>
</dbReference>
<dbReference type="AlphaFoldDB" id="A0A060HT52"/>
<dbReference type="InterPro" id="IPR000878">
    <property type="entry name" value="4pyrrol_Mease"/>
</dbReference>
<feature type="domain" description="Tetrapyrrole methylase" evidence="1">
    <location>
        <begin position="4"/>
        <end position="214"/>
    </location>
</feature>
<evidence type="ECO:0000313" key="2">
    <source>
        <dbReference type="EMBL" id="AIC16327.1"/>
    </source>
</evidence>
<dbReference type="GO" id="GO:0009236">
    <property type="term" value="P:cobalamin biosynthetic process"/>
    <property type="evidence" value="ECO:0007669"/>
    <property type="project" value="UniProtKB-UniPathway"/>
</dbReference>
<dbReference type="InterPro" id="IPR051810">
    <property type="entry name" value="Precorrin_MeTrfase"/>
</dbReference>
<dbReference type="STRING" id="926571.NVIE_020660"/>
<dbReference type="SUPFAM" id="SSF53790">
    <property type="entry name" value="Tetrapyrrole methylase"/>
    <property type="match status" value="1"/>
</dbReference>
<accession>A0A060HT52</accession>
<dbReference type="InterPro" id="IPR035996">
    <property type="entry name" value="4pyrrol_Methylase_sf"/>
</dbReference>
<dbReference type="EC" id="2.1.1.-" evidence="2"/>